<accession>A0A9Q8SQ92</accession>
<dbReference type="GeneID" id="73340401"/>
<name>A0A9Q8SQ92_9PEZI</name>
<evidence type="ECO:0000256" key="1">
    <source>
        <dbReference type="SAM" id="MobiDB-lite"/>
    </source>
</evidence>
<gene>
    <name evidence="2" type="ORF">CLUP02_06392</name>
</gene>
<organism evidence="2 3">
    <name type="scientific">Colletotrichum lupini</name>
    <dbReference type="NCBI Taxonomy" id="145971"/>
    <lineage>
        <taxon>Eukaryota</taxon>
        <taxon>Fungi</taxon>
        <taxon>Dikarya</taxon>
        <taxon>Ascomycota</taxon>
        <taxon>Pezizomycotina</taxon>
        <taxon>Sordariomycetes</taxon>
        <taxon>Hypocreomycetidae</taxon>
        <taxon>Glomerellales</taxon>
        <taxon>Glomerellaceae</taxon>
        <taxon>Colletotrichum</taxon>
        <taxon>Colletotrichum acutatum species complex</taxon>
    </lineage>
</organism>
<dbReference type="KEGG" id="clup:CLUP02_06392"/>
<feature type="region of interest" description="Disordered" evidence="1">
    <location>
        <begin position="67"/>
        <end position="89"/>
    </location>
</feature>
<feature type="region of interest" description="Disordered" evidence="1">
    <location>
        <begin position="106"/>
        <end position="143"/>
    </location>
</feature>
<sequence>MNNEQSIILDVYCFVKETEGTCLWPTFAWLAELVPPSPSPSPSITEHLHSRLCTQSMATIATMPSTKMGHTATATAPKSDPKDPKGPNVVRAAAYKVPYLVSGWEEARSRRMRGKSTPTRAFPRSRLFKASSQRQAAPPQNRR</sequence>
<proteinExistence type="predicted"/>
<dbReference type="EMBL" id="CP019475">
    <property type="protein sequence ID" value="UQC80906.1"/>
    <property type="molecule type" value="Genomic_DNA"/>
</dbReference>
<evidence type="ECO:0000313" key="3">
    <source>
        <dbReference type="Proteomes" id="UP000830671"/>
    </source>
</evidence>
<dbReference type="RefSeq" id="XP_049142534.1">
    <property type="nucleotide sequence ID" value="XM_049285391.1"/>
</dbReference>
<protein>
    <submittedName>
        <fullName evidence="2">Uncharacterized protein</fullName>
    </submittedName>
</protein>
<keyword evidence="3" id="KW-1185">Reference proteome</keyword>
<dbReference type="Proteomes" id="UP000830671">
    <property type="component" value="Chromosome 3"/>
</dbReference>
<dbReference type="AlphaFoldDB" id="A0A9Q8SQ92"/>
<evidence type="ECO:0000313" key="2">
    <source>
        <dbReference type="EMBL" id="UQC80906.1"/>
    </source>
</evidence>
<reference evidence="2" key="1">
    <citation type="journal article" date="2021" name="Mol. Plant Microbe Interact.">
        <title>Complete Genome Sequence of the Plant-Pathogenic Fungus Colletotrichum lupini.</title>
        <authorList>
            <person name="Baroncelli R."/>
            <person name="Pensec F."/>
            <person name="Da Lio D."/>
            <person name="Boufleur T."/>
            <person name="Vicente I."/>
            <person name="Sarrocco S."/>
            <person name="Picot A."/>
            <person name="Baraldi E."/>
            <person name="Sukno S."/>
            <person name="Thon M."/>
            <person name="Le Floch G."/>
        </authorList>
    </citation>
    <scope>NUCLEOTIDE SEQUENCE</scope>
    <source>
        <strain evidence="2">IMI 504893</strain>
    </source>
</reference>